<evidence type="ECO:0000313" key="10">
    <source>
        <dbReference type="Proteomes" id="UP000760668"/>
    </source>
</evidence>
<evidence type="ECO:0000256" key="3">
    <source>
        <dbReference type="ARBA" id="ARBA00022475"/>
    </source>
</evidence>
<evidence type="ECO:0000256" key="7">
    <source>
        <dbReference type="SAM" id="Phobius"/>
    </source>
</evidence>
<dbReference type="PANTHER" id="PTHR30012">
    <property type="entry name" value="GENERAL SECRETION PATHWAY PROTEIN"/>
    <property type="match status" value="1"/>
</dbReference>
<reference evidence="9" key="1">
    <citation type="journal article" date="2021" name="PeerJ">
        <title>Extensive microbial diversity within the chicken gut microbiome revealed by metagenomics and culture.</title>
        <authorList>
            <person name="Gilroy R."/>
            <person name="Ravi A."/>
            <person name="Getino M."/>
            <person name="Pursley I."/>
            <person name="Horton D.L."/>
            <person name="Alikhan N.F."/>
            <person name="Baker D."/>
            <person name="Gharbi K."/>
            <person name="Hall N."/>
            <person name="Watson M."/>
            <person name="Adriaenssens E.M."/>
            <person name="Foster-Nyarko E."/>
            <person name="Jarju S."/>
            <person name="Secka A."/>
            <person name="Antonio M."/>
            <person name="Oren A."/>
            <person name="Chaudhuri R.R."/>
            <person name="La Ragione R."/>
            <person name="Hildebrand F."/>
            <person name="Pallen M.J."/>
        </authorList>
    </citation>
    <scope>NUCLEOTIDE SEQUENCE</scope>
    <source>
        <strain evidence="9">CHK179-5677</strain>
    </source>
</reference>
<dbReference type="Proteomes" id="UP000760668">
    <property type="component" value="Unassembled WGS sequence"/>
</dbReference>
<dbReference type="Gene3D" id="1.20.81.30">
    <property type="entry name" value="Type II secretion system (T2SS), domain F"/>
    <property type="match status" value="2"/>
</dbReference>
<evidence type="ECO:0000256" key="6">
    <source>
        <dbReference type="ARBA" id="ARBA00023136"/>
    </source>
</evidence>
<comment type="subcellular location">
    <subcellularLocation>
        <location evidence="1">Cell membrane</location>
        <topology evidence="1">Multi-pass membrane protein</topology>
    </subcellularLocation>
</comment>
<feature type="transmembrane region" description="Helical" evidence="7">
    <location>
        <begin position="159"/>
        <end position="188"/>
    </location>
</feature>
<evidence type="ECO:0000256" key="1">
    <source>
        <dbReference type="ARBA" id="ARBA00004651"/>
    </source>
</evidence>
<dbReference type="InterPro" id="IPR042094">
    <property type="entry name" value="T2SS_GspF_sf"/>
</dbReference>
<keyword evidence="4 7" id="KW-0812">Transmembrane</keyword>
<dbReference type="InterPro" id="IPR003004">
    <property type="entry name" value="GspF/PilC"/>
</dbReference>
<comment type="similarity">
    <text evidence="2">Belongs to the GSP F family.</text>
</comment>
<feature type="domain" description="Type II secretion system protein GspF" evidence="8">
    <location>
        <begin position="218"/>
        <end position="340"/>
    </location>
</feature>
<dbReference type="GO" id="GO:0005886">
    <property type="term" value="C:plasma membrane"/>
    <property type="evidence" value="ECO:0007669"/>
    <property type="project" value="UniProtKB-SubCell"/>
</dbReference>
<keyword evidence="6 7" id="KW-0472">Membrane</keyword>
<dbReference type="PANTHER" id="PTHR30012:SF0">
    <property type="entry name" value="TYPE II SECRETION SYSTEM PROTEIN F-RELATED"/>
    <property type="match status" value="1"/>
</dbReference>
<keyword evidence="5 7" id="KW-1133">Transmembrane helix</keyword>
<feature type="transmembrane region" description="Helical" evidence="7">
    <location>
        <begin position="320"/>
        <end position="348"/>
    </location>
</feature>
<evidence type="ECO:0000259" key="8">
    <source>
        <dbReference type="Pfam" id="PF00482"/>
    </source>
</evidence>
<organism evidence="9 10">
    <name type="scientific">Pseudoflavonifractor capillosus</name>
    <dbReference type="NCBI Taxonomy" id="106588"/>
    <lineage>
        <taxon>Bacteria</taxon>
        <taxon>Bacillati</taxon>
        <taxon>Bacillota</taxon>
        <taxon>Clostridia</taxon>
        <taxon>Eubacteriales</taxon>
        <taxon>Oscillospiraceae</taxon>
        <taxon>Pseudoflavonifractor</taxon>
    </lineage>
</organism>
<evidence type="ECO:0000313" key="9">
    <source>
        <dbReference type="EMBL" id="HJG85943.1"/>
    </source>
</evidence>
<evidence type="ECO:0000256" key="4">
    <source>
        <dbReference type="ARBA" id="ARBA00022692"/>
    </source>
</evidence>
<dbReference type="EMBL" id="DYUC01000021">
    <property type="protein sequence ID" value="HJG85943.1"/>
    <property type="molecule type" value="Genomic_DNA"/>
</dbReference>
<keyword evidence="3" id="KW-1003">Cell membrane</keyword>
<proteinExistence type="inferred from homology"/>
<sequence>MAKQPRTASLSADALSVFCYQLSLMMHAGIGSEEGVEVLAEDAAAPGSKALLGSLHAALLDGAPLSDALSASGAFPGYMVRMVEIGQAAGRLDQVLSALAAYYRRESETASAIRRAVLYPAVMAVLVAAVFLVLMTRVLPVFQQVFEQLGLTLSPAAQALMAAGTAGQYVGGALVVLLAVGAVILLVLSRRQGAGARPMEARLLGRGRAAQAVDRSRFSSAMALMLSSGLPLDEAMERTVRLLEGSALSPALADCQARMEQGEDFHRAVTSCGLLDGLQAGLLGAGFRSGVPEQAMEELASRCQEEADERLSALLSRLEFALVLLLCVAVGLVLLSVMLPLLGVLTAIG</sequence>
<feature type="transmembrane region" description="Helical" evidence="7">
    <location>
        <begin position="117"/>
        <end position="139"/>
    </location>
</feature>
<reference evidence="9" key="2">
    <citation type="submission" date="2021-09" db="EMBL/GenBank/DDBJ databases">
        <authorList>
            <person name="Gilroy R."/>
        </authorList>
    </citation>
    <scope>NUCLEOTIDE SEQUENCE</scope>
    <source>
        <strain evidence="9">CHK179-5677</strain>
    </source>
</reference>
<gene>
    <name evidence="9" type="ORF">K8V01_02765</name>
</gene>
<evidence type="ECO:0000256" key="2">
    <source>
        <dbReference type="ARBA" id="ARBA00005745"/>
    </source>
</evidence>
<evidence type="ECO:0000256" key="5">
    <source>
        <dbReference type="ARBA" id="ARBA00022989"/>
    </source>
</evidence>
<name>A0A921SS09_9FIRM</name>
<dbReference type="AlphaFoldDB" id="A0A921SS09"/>
<dbReference type="Pfam" id="PF00482">
    <property type="entry name" value="T2SSF"/>
    <property type="match status" value="2"/>
</dbReference>
<feature type="domain" description="Type II secretion system protein GspF" evidence="8">
    <location>
        <begin position="18"/>
        <end position="140"/>
    </location>
</feature>
<dbReference type="InterPro" id="IPR018076">
    <property type="entry name" value="T2SS_GspF_dom"/>
</dbReference>
<comment type="caution">
    <text evidence="9">The sequence shown here is derived from an EMBL/GenBank/DDBJ whole genome shotgun (WGS) entry which is preliminary data.</text>
</comment>
<dbReference type="RefSeq" id="WP_295369217.1">
    <property type="nucleotide sequence ID" value="NZ_DYUC01000021.1"/>
</dbReference>
<protein>
    <submittedName>
        <fullName evidence="9">Type II secretion system F family protein</fullName>
    </submittedName>
</protein>
<accession>A0A921SS09</accession>
<dbReference type="PRINTS" id="PR00812">
    <property type="entry name" value="BCTERIALGSPF"/>
</dbReference>